<dbReference type="Proteomes" id="UP000002195">
    <property type="component" value="Unassembled WGS sequence"/>
</dbReference>
<dbReference type="HOGENOM" id="CLU_496480_0_0_1"/>
<reference evidence="3 4" key="1">
    <citation type="journal article" date="2005" name="Nature">
        <title>The genome of the social amoeba Dictyostelium discoideum.</title>
        <authorList>
            <consortium name="The Dictyostelium discoideum Sequencing Consortium"/>
            <person name="Eichinger L."/>
            <person name="Pachebat J.A."/>
            <person name="Glockner G."/>
            <person name="Rajandream M.A."/>
            <person name="Sucgang R."/>
            <person name="Berriman M."/>
            <person name="Song J."/>
            <person name="Olsen R."/>
            <person name="Szafranski K."/>
            <person name="Xu Q."/>
            <person name="Tunggal B."/>
            <person name="Kummerfeld S."/>
            <person name="Madera M."/>
            <person name="Konfortov B.A."/>
            <person name="Rivero F."/>
            <person name="Bankier A.T."/>
            <person name="Lehmann R."/>
            <person name="Hamlin N."/>
            <person name="Davies R."/>
            <person name="Gaudet P."/>
            <person name="Fey P."/>
            <person name="Pilcher K."/>
            <person name="Chen G."/>
            <person name="Saunders D."/>
            <person name="Sodergren E."/>
            <person name="Davis P."/>
            <person name="Kerhornou A."/>
            <person name="Nie X."/>
            <person name="Hall N."/>
            <person name="Anjard C."/>
            <person name="Hemphill L."/>
            <person name="Bason N."/>
            <person name="Farbrother P."/>
            <person name="Desany B."/>
            <person name="Just E."/>
            <person name="Morio T."/>
            <person name="Rost R."/>
            <person name="Churcher C."/>
            <person name="Cooper J."/>
            <person name="Haydock S."/>
            <person name="van Driessche N."/>
            <person name="Cronin A."/>
            <person name="Goodhead I."/>
            <person name="Muzny D."/>
            <person name="Mourier T."/>
            <person name="Pain A."/>
            <person name="Lu M."/>
            <person name="Harper D."/>
            <person name="Lindsay R."/>
            <person name="Hauser H."/>
            <person name="James K."/>
            <person name="Quiles M."/>
            <person name="Madan Babu M."/>
            <person name="Saito T."/>
            <person name="Buchrieser C."/>
            <person name="Wardroper A."/>
            <person name="Felder M."/>
            <person name="Thangavelu M."/>
            <person name="Johnson D."/>
            <person name="Knights A."/>
            <person name="Loulseged H."/>
            <person name="Mungall K."/>
            <person name="Oliver K."/>
            <person name="Price C."/>
            <person name="Quail M.A."/>
            <person name="Urushihara H."/>
            <person name="Hernandez J."/>
            <person name="Rabbinowitsch E."/>
            <person name="Steffen D."/>
            <person name="Sanders M."/>
            <person name="Ma J."/>
            <person name="Kohara Y."/>
            <person name="Sharp S."/>
            <person name="Simmonds M."/>
            <person name="Spiegler S."/>
            <person name="Tivey A."/>
            <person name="Sugano S."/>
            <person name="White B."/>
            <person name="Walker D."/>
            <person name="Woodward J."/>
            <person name="Winckler T."/>
            <person name="Tanaka Y."/>
            <person name="Shaulsky G."/>
            <person name="Schleicher M."/>
            <person name="Weinstock G."/>
            <person name="Rosenthal A."/>
            <person name="Cox E.C."/>
            <person name="Chisholm R.L."/>
            <person name="Gibbs R."/>
            <person name="Loomis W.F."/>
            <person name="Platzer M."/>
            <person name="Kay R.R."/>
            <person name="Williams J."/>
            <person name="Dear P.H."/>
            <person name="Noegel A.A."/>
            <person name="Barrell B."/>
            <person name="Kuspa A."/>
        </authorList>
    </citation>
    <scope>NUCLEOTIDE SEQUENCE [LARGE SCALE GENOMIC DNA]</scope>
    <source>
        <strain evidence="3 4">AX4</strain>
    </source>
</reference>
<dbReference type="KEGG" id="ddi:DDB_G0286375"/>
<dbReference type="GO" id="GO:0000783">
    <property type="term" value="C:nuclear telomere cap complex"/>
    <property type="evidence" value="ECO:0000318"/>
    <property type="project" value="GO_Central"/>
</dbReference>
<name>Q54LW5_DICDI</name>
<dbReference type="InParanoid" id="Q54LW5"/>
<dbReference type="OMA" id="HIPMNIM"/>
<organism evidence="3 4">
    <name type="scientific">Dictyostelium discoideum</name>
    <name type="common">Social amoeba</name>
    <dbReference type="NCBI Taxonomy" id="44689"/>
    <lineage>
        <taxon>Eukaryota</taxon>
        <taxon>Amoebozoa</taxon>
        <taxon>Evosea</taxon>
        <taxon>Eumycetozoa</taxon>
        <taxon>Dictyostelia</taxon>
        <taxon>Dictyosteliales</taxon>
        <taxon>Dictyosteliaceae</taxon>
        <taxon>Dictyostelium</taxon>
    </lineage>
</organism>
<dbReference type="eggNOG" id="ENOG502RSRV">
    <property type="taxonomic scope" value="Eukaryota"/>
</dbReference>
<dbReference type="SUPFAM" id="SSF50249">
    <property type="entry name" value="Nucleic acid-binding proteins"/>
    <property type="match status" value="1"/>
</dbReference>
<dbReference type="GO" id="GO:0010521">
    <property type="term" value="F:telomerase inhibitor activity"/>
    <property type="evidence" value="ECO:0000318"/>
    <property type="project" value="GO_Central"/>
</dbReference>
<dbReference type="GO" id="GO:0032210">
    <property type="term" value="P:regulation of telomere maintenance via telomerase"/>
    <property type="evidence" value="ECO:0000318"/>
    <property type="project" value="GO_Central"/>
</dbReference>
<dbReference type="PaxDb" id="44689-DDB0186937"/>
<dbReference type="InterPro" id="IPR028389">
    <property type="entry name" value="POT1"/>
</dbReference>
<keyword evidence="2" id="KW-0812">Transmembrane</keyword>
<dbReference type="RefSeq" id="XP_637715.1">
    <property type="nucleotide sequence ID" value="XM_632623.1"/>
</dbReference>
<dbReference type="EMBL" id="AAFI02000085">
    <property type="protein sequence ID" value="EAL64212.1"/>
    <property type="molecule type" value="Genomic_DNA"/>
</dbReference>
<comment type="caution">
    <text evidence="3">The sequence shown here is derived from an EMBL/GenBank/DDBJ whole genome shotgun (WGS) entry which is preliminary data.</text>
</comment>
<dbReference type="GeneID" id="8625580"/>
<evidence type="ECO:0000313" key="3">
    <source>
        <dbReference type="EMBL" id="EAL64212.1"/>
    </source>
</evidence>
<gene>
    <name evidence="3" type="ORF">DDB_G0286375</name>
</gene>
<dbReference type="PANTHER" id="PTHR14513:SF0">
    <property type="entry name" value="PROTECTION OF TELOMERES PROTEIN 1"/>
    <property type="match status" value="1"/>
</dbReference>
<dbReference type="dictyBase" id="DDB_G0286375"/>
<feature type="transmembrane region" description="Helical" evidence="2">
    <location>
        <begin position="12"/>
        <end position="30"/>
    </location>
</feature>
<evidence type="ECO:0000256" key="2">
    <source>
        <dbReference type="SAM" id="Phobius"/>
    </source>
</evidence>
<dbReference type="STRING" id="44689.Q54LW5"/>
<evidence type="ECO:0008006" key="5">
    <source>
        <dbReference type="Google" id="ProtNLM"/>
    </source>
</evidence>
<evidence type="ECO:0000313" key="4">
    <source>
        <dbReference type="Proteomes" id="UP000002195"/>
    </source>
</evidence>
<dbReference type="Gene3D" id="2.40.50.140">
    <property type="entry name" value="Nucleic acid-binding proteins"/>
    <property type="match status" value="3"/>
</dbReference>
<dbReference type="PANTHER" id="PTHR14513">
    <property type="entry name" value="PROTECTION OF TELOMERES 1"/>
    <property type="match status" value="1"/>
</dbReference>
<dbReference type="InterPro" id="IPR012340">
    <property type="entry name" value="NA-bd_OB-fold"/>
</dbReference>
<dbReference type="VEuPathDB" id="AmoebaDB:DDB_G0286375"/>
<dbReference type="AlphaFoldDB" id="Q54LW5"/>
<dbReference type="FunCoup" id="Q54LW5">
    <property type="interactions" value="43"/>
</dbReference>
<accession>Q54LW5</accession>
<feature type="compositionally biased region" description="Acidic residues" evidence="1">
    <location>
        <begin position="360"/>
        <end position="370"/>
    </location>
</feature>
<dbReference type="GO" id="GO:0016233">
    <property type="term" value="P:telomere capping"/>
    <property type="evidence" value="ECO:0000318"/>
    <property type="project" value="GO_Central"/>
</dbReference>
<protein>
    <recommendedName>
        <fullName evidence="5">Telomeric single stranded DNA binding POT1/Cdc13 domain-containing protein</fullName>
    </recommendedName>
</protein>
<evidence type="ECO:0000256" key="1">
    <source>
        <dbReference type="SAM" id="MobiDB-lite"/>
    </source>
</evidence>
<sequence length="549" mass="62270">MSGLIYRKISNLAGFSLCNIFAYVIYVSSIKHKGNKNLVTIIGSDNDKDIIKINIFFSDKDKEFLESLTFGAIVKVQRLKITKIEKEKNSSVGKGDLDDHDRGFNIVSIATHCDIKRGDLPTSTIEHFTWDEGEKKICLDMREKWKNYSSVWAEHLKSSSYGIRNHSVVQSLPQQQTNNTSGATTTTTTTGKVKFTFTSIENLKPNTFVSLVAKVLEKTFTVGNGGKRATIKLWDGTGQDVIWVNDQPTLGNTIFVNTWEQNLINDIDGLEQDSWVSITGAKVSIYKDILEIKLYKNSKIFRLDDNSQLVQTILKNYRIKCDIDTNDNDKVNNEDADADADGSDEKNRKRMKTDGSGGNEGEEEEEEEYDPIYRDIKVTETHYPHITTTTIADVLSKNQKVPNKFKLNVSFSQHIPLNVQDFSRIHCRVCQHAADYYDSSNTNRDQELISCSACGSSQTDYIFLFKFILKDSTGEIPIIFANHANYFLNMIPCSLYNNTDALSSIESKLKILKKPNLTFDICIMSYYESGKERLPENVKYQAFDTKLTI</sequence>
<keyword evidence="2" id="KW-0472">Membrane</keyword>
<dbReference type="GO" id="GO:0098505">
    <property type="term" value="F:G-rich strand telomeric DNA binding"/>
    <property type="evidence" value="ECO:0000318"/>
    <property type="project" value="GO_Central"/>
</dbReference>
<keyword evidence="4" id="KW-1185">Reference proteome</keyword>
<keyword evidence="2" id="KW-1133">Transmembrane helix</keyword>
<proteinExistence type="predicted"/>
<feature type="region of interest" description="Disordered" evidence="1">
    <location>
        <begin position="325"/>
        <end position="370"/>
    </location>
</feature>
<dbReference type="FunFam" id="2.40.50.140:FF:000693">
    <property type="entry name" value="Predicted protein"/>
    <property type="match status" value="1"/>
</dbReference>